<dbReference type="RefSeq" id="WP_012111215.1">
    <property type="nucleotide sequence ID" value="NC_009719.1"/>
</dbReference>
<dbReference type="PROSITE" id="PS51468">
    <property type="entry name" value="VIT"/>
    <property type="match status" value="1"/>
</dbReference>
<dbReference type="InterPro" id="IPR013694">
    <property type="entry name" value="VIT"/>
</dbReference>
<dbReference type="NCBIfam" id="TIGR03788">
    <property type="entry name" value="marine_srt_targ"/>
    <property type="match status" value="1"/>
</dbReference>
<sequence length="755" mass="81860">MSQISHRTAAPLAPRGWSHSLALFVTFICVVLFAIASFAQHAARADSSGLVRMADVESGALLLNSTEPGKYVPAPLLATDVKIDVTGPIARTRVTQHFINPGDGWVEGKYIFPLPENSAVDTLKMVIGDRVIEGKIKEKEEARRVYEEAKAQGHKASLVEQQRPNVFTNSVANIGPGETIIVQIEYQQTVRRDGDRFSLRFPMVVAPRYTPKTADPQLVDFAPGGGWGEVRQSEPENDLEQPPVLHPAQGQINPVSLALSLDAGFALGDISSTHHKIALNRDGKQKATLKLAEELTPANKDFELVWKPAAAKAPAAALFRERVGNEDYLLVMLTPPSGSVQPEAKPREAIFVIDNSGSMSGPSMVQAKESLLWALDRLKPGDTFNVIRFDDTLTVLFPDAVPAHGENLAVAKKFVKSLEANGGTEMLPALRASLIDRNVNDGTRLRQIVFLTDGAISNEAELFHEITSNLGRSRLFTVGIGSAPNSYFMTRASEAGRGTFTHIGKETEVTERMAELFEKLQNPVMTNITATWPDGRTTESWPNPVPDLYKGEPVVLSARMPKATGTLTLKGDVAGEPWEVRMQLNAGETRPGIGKLWARNKIGQLEADAQIAGDWEKHDAEILRVALDHNLVSRRTSLVAVDVTPSRPAGEKLASKDMPVNLPEGWDYEKVFGVRAMPAQKSAAFAPAAAPMLAMASAPAEADTSNTGLSLPQTSTDAPALIHSGALALLLAAVLAALWWLQGQWTTGGLMRRRR</sequence>
<proteinExistence type="predicted"/>
<evidence type="ECO:0000256" key="1">
    <source>
        <dbReference type="SAM" id="Phobius"/>
    </source>
</evidence>
<dbReference type="STRING" id="402881.Plav_2295"/>
<keyword evidence="1" id="KW-1133">Transmembrane helix</keyword>
<dbReference type="EMBL" id="CP000774">
    <property type="protein sequence ID" value="ABS63909.1"/>
    <property type="molecule type" value="Genomic_DNA"/>
</dbReference>
<evidence type="ECO:0000259" key="3">
    <source>
        <dbReference type="PROSITE" id="PS51468"/>
    </source>
</evidence>
<dbReference type="InterPro" id="IPR002035">
    <property type="entry name" value="VWF_A"/>
</dbReference>
<dbReference type="InterPro" id="IPR022440">
    <property type="entry name" value="CHP03788"/>
</dbReference>
<keyword evidence="1" id="KW-0812">Transmembrane</keyword>
<dbReference type="Gene3D" id="3.40.50.410">
    <property type="entry name" value="von Willebrand factor, type A domain"/>
    <property type="match status" value="1"/>
</dbReference>
<dbReference type="Pfam" id="PF13768">
    <property type="entry name" value="VWA_3"/>
    <property type="match status" value="1"/>
</dbReference>
<keyword evidence="5" id="KW-1185">Reference proteome</keyword>
<dbReference type="HOGENOM" id="CLU_011139_1_1_5"/>
<feature type="domain" description="VWFA" evidence="2">
    <location>
        <begin position="348"/>
        <end position="520"/>
    </location>
</feature>
<dbReference type="PROSITE" id="PS50234">
    <property type="entry name" value="VWFA"/>
    <property type="match status" value="1"/>
</dbReference>
<name>A7HVH6_PARL1</name>
<dbReference type="SMART" id="SM00327">
    <property type="entry name" value="VWA"/>
    <property type="match status" value="1"/>
</dbReference>
<dbReference type="InterPro" id="IPR036465">
    <property type="entry name" value="vWFA_dom_sf"/>
</dbReference>
<dbReference type="PANTHER" id="PTHR45737:SF6">
    <property type="entry name" value="VON WILLEBRAND FACTOR A DOMAIN-CONTAINING PROTEIN 5A"/>
    <property type="match status" value="1"/>
</dbReference>
<evidence type="ECO:0000313" key="4">
    <source>
        <dbReference type="EMBL" id="ABS63909.1"/>
    </source>
</evidence>
<reference evidence="4 5" key="1">
    <citation type="journal article" date="2011" name="Stand. Genomic Sci.">
        <title>Complete genome sequence of Parvibaculum lavamentivorans type strain (DS-1(T)).</title>
        <authorList>
            <person name="Schleheck D."/>
            <person name="Weiss M."/>
            <person name="Pitluck S."/>
            <person name="Bruce D."/>
            <person name="Land M.L."/>
            <person name="Han S."/>
            <person name="Saunders E."/>
            <person name="Tapia R."/>
            <person name="Detter C."/>
            <person name="Brettin T."/>
            <person name="Han J."/>
            <person name="Woyke T."/>
            <person name="Goodwin L."/>
            <person name="Pennacchio L."/>
            <person name="Nolan M."/>
            <person name="Cook A.M."/>
            <person name="Kjelleberg S."/>
            <person name="Thomas T."/>
        </authorList>
    </citation>
    <scope>NUCLEOTIDE SEQUENCE [LARGE SCALE GENOMIC DNA]</scope>
    <source>
        <strain evidence="5">DS-1 / DSM 13023 / NCIMB 13966</strain>
    </source>
</reference>
<evidence type="ECO:0000259" key="2">
    <source>
        <dbReference type="PROSITE" id="PS50234"/>
    </source>
</evidence>
<dbReference type="SUPFAM" id="SSF53300">
    <property type="entry name" value="vWA-like"/>
    <property type="match status" value="1"/>
</dbReference>
<feature type="transmembrane region" description="Helical" evidence="1">
    <location>
        <begin position="21"/>
        <end position="39"/>
    </location>
</feature>
<feature type="transmembrane region" description="Helical" evidence="1">
    <location>
        <begin position="720"/>
        <end position="741"/>
    </location>
</feature>
<dbReference type="Pfam" id="PF08487">
    <property type="entry name" value="VIT"/>
    <property type="match status" value="1"/>
</dbReference>
<gene>
    <name evidence="4" type="ordered locus">Plav_2295</name>
</gene>
<feature type="domain" description="VIT" evidence="3">
    <location>
        <begin position="60"/>
        <end position="188"/>
    </location>
</feature>
<evidence type="ECO:0000313" key="5">
    <source>
        <dbReference type="Proteomes" id="UP000006377"/>
    </source>
</evidence>
<dbReference type="eggNOG" id="COG2304">
    <property type="taxonomic scope" value="Bacteria"/>
</dbReference>
<dbReference type="KEGG" id="pla:Plav_2295"/>
<dbReference type="CDD" id="cd01461">
    <property type="entry name" value="vWA_interalpha_trypsin_inhibitor"/>
    <property type="match status" value="1"/>
</dbReference>
<dbReference type="SMART" id="SM00609">
    <property type="entry name" value="VIT"/>
    <property type="match status" value="1"/>
</dbReference>
<dbReference type="PANTHER" id="PTHR45737">
    <property type="entry name" value="VON WILLEBRAND FACTOR A DOMAIN-CONTAINING PROTEIN 5A"/>
    <property type="match status" value="1"/>
</dbReference>
<organism evidence="4 5">
    <name type="scientific">Parvibaculum lavamentivorans (strain DS-1 / DSM 13023 / NCIMB 13966)</name>
    <dbReference type="NCBI Taxonomy" id="402881"/>
    <lineage>
        <taxon>Bacteria</taxon>
        <taxon>Pseudomonadati</taxon>
        <taxon>Pseudomonadota</taxon>
        <taxon>Alphaproteobacteria</taxon>
        <taxon>Hyphomicrobiales</taxon>
        <taxon>Parvibaculaceae</taxon>
        <taxon>Parvibaculum</taxon>
    </lineage>
</organism>
<dbReference type="AlphaFoldDB" id="A7HVH6"/>
<keyword evidence="1" id="KW-0472">Membrane</keyword>
<accession>A7HVH6</accession>
<protein>
    <submittedName>
        <fullName evidence="4">Vault protein inter-alpha-trypsin domain protein</fullName>
    </submittedName>
</protein>
<dbReference type="OrthoDB" id="9784383at2"/>
<dbReference type="Proteomes" id="UP000006377">
    <property type="component" value="Chromosome"/>
</dbReference>